<evidence type="ECO:0000313" key="2">
    <source>
        <dbReference type="Proteomes" id="UP000477849"/>
    </source>
</evidence>
<accession>A0A6M1RYT3</accession>
<proteinExistence type="predicted"/>
<dbReference type="Proteomes" id="UP000477849">
    <property type="component" value="Unassembled WGS sequence"/>
</dbReference>
<dbReference type="RefSeq" id="WP_163899040.1">
    <property type="nucleotide sequence ID" value="NZ_CP048427.1"/>
</dbReference>
<keyword evidence="2" id="KW-1185">Reference proteome</keyword>
<gene>
    <name evidence="1" type="ORF">G6N76_09415</name>
</gene>
<organism evidence="1 2">
    <name type="scientific">Rhizobium daejeonense</name>
    <dbReference type="NCBI Taxonomy" id="240521"/>
    <lineage>
        <taxon>Bacteria</taxon>
        <taxon>Pseudomonadati</taxon>
        <taxon>Pseudomonadota</taxon>
        <taxon>Alphaproteobacteria</taxon>
        <taxon>Hyphomicrobiales</taxon>
        <taxon>Rhizobiaceae</taxon>
        <taxon>Rhizobium/Agrobacterium group</taxon>
        <taxon>Rhizobium</taxon>
    </lineage>
</organism>
<evidence type="ECO:0000313" key="1">
    <source>
        <dbReference type="EMBL" id="NGO63893.1"/>
    </source>
</evidence>
<dbReference type="EMBL" id="JAAKZH010000003">
    <property type="protein sequence ID" value="NGO63893.1"/>
    <property type="molecule type" value="Genomic_DNA"/>
</dbReference>
<sequence>MSGLLPIADGIISALTEHGLHVRGVAHFPDGQGGPALSDGRQALSVVLIGNIGGSLWETFSDWREKCWDRGGTDPLDTWSKEVIGEIAGRSGATAYYPSDQPYQPFQQWAMKAEGLRASPLGILIHPQYGLWHGYRGALGFAEDVTEERVPPDDIDICGQCPDKPCLSTCPATAVFLDRFDVARCRFHLVTTEGKAGCMSSGCLARTACPVGSMYRYPEAQLRFHMEALRLPAG</sequence>
<comment type="caution">
    <text evidence="1">The sequence shown here is derived from an EMBL/GenBank/DDBJ whole genome shotgun (WGS) entry which is preliminary data.</text>
</comment>
<dbReference type="AlphaFoldDB" id="A0A6M1RYT3"/>
<reference evidence="1 2" key="1">
    <citation type="submission" date="2020-02" db="EMBL/GenBank/DDBJ databases">
        <title>Genome sequence of the type strain CCBAU10050 of Rhizobium daejeonense.</title>
        <authorList>
            <person name="Gao J."/>
            <person name="Sun J."/>
        </authorList>
    </citation>
    <scope>NUCLEOTIDE SEQUENCE [LARGE SCALE GENOMIC DNA]</scope>
    <source>
        <strain evidence="1 2">CCBAU10050</strain>
    </source>
</reference>
<name>A0A6M1RYT3_9HYPH</name>
<protein>
    <submittedName>
        <fullName evidence="1">4Fe-4S dicluster domain-containing protein</fullName>
    </submittedName>
</protein>